<feature type="region of interest" description="Disordered" evidence="7">
    <location>
        <begin position="94"/>
        <end position="126"/>
    </location>
</feature>
<dbReference type="Pfam" id="PF00970">
    <property type="entry name" value="FAD_binding_6"/>
    <property type="match status" value="1"/>
</dbReference>
<evidence type="ECO:0000256" key="7">
    <source>
        <dbReference type="SAM" id="MobiDB-lite"/>
    </source>
</evidence>
<dbReference type="GeneID" id="85493629"/>
<sequence>MSRSFTPSFCRALPTPPAHTTRFLIPGTPRARRRLLAVLALIPFLAYYLNPKQPLNPQVYSDHPVTAVDKVGPAHVELVVGVSEGERGMFGPEAVSASPYGVPPRPPNLSPSFSSASSSQPTPPSTPVVVQHIMVKNPDLMIERAYTPVNDVSADGIMRMIVKRVRGGEVGRLVHTRNPGDMVGLRGPVATFAITPSDYDRIVMISTGTAVAPFLQLLAKDTPGSGSTQYTLLQQSPSGGREDWSADYIAPMAAKWGEGLEVRRIPPGIVKREDVTAALKGAERPLVLVCLPTGLMRPLCGALAPTLHQGPLVGLLRDMGLRPDQVWKLDSSVSAASTTTSICRPPQATAWTDCGPVKNISYLSPAFVYSPKEGWHKNGSWASGSGSVSVQLSSSGVTWAVDGPATILVNGTETTAQVGNRNRTVSGLPYGWHNFTLVGEGLSVGDVMPIEDGSTFLPATPGASQLLNTSSTDLFSSSGFNSYGGLTTNSSAKITLTPPLGSATIELLSNYIYIQGTRVPDSPQPWGAFSVIFDPAPPYGPATQSFAGSLYPSTEQPGNLIADGTIHALILRAELDPAVKYTVTVDIESGQWKQHGPAVPKSHPGPEEWGDAYVCRCFGAWCTRIVHVLVA</sequence>
<evidence type="ECO:0000313" key="9">
    <source>
        <dbReference type="EMBL" id="BEI89758.1"/>
    </source>
</evidence>
<dbReference type="SUPFAM" id="SSF52343">
    <property type="entry name" value="Ferredoxin reductase-like, C-terminal NADP-linked domain"/>
    <property type="match status" value="1"/>
</dbReference>
<dbReference type="CDD" id="cd06183">
    <property type="entry name" value="cyt_b5_reduct_like"/>
    <property type="match status" value="1"/>
</dbReference>
<dbReference type="InterPro" id="IPR017938">
    <property type="entry name" value="Riboflavin_synthase-like_b-brl"/>
</dbReference>
<dbReference type="PROSITE" id="PS51384">
    <property type="entry name" value="FAD_FR"/>
    <property type="match status" value="1"/>
</dbReference>
<dbReference type="PANTHER" id="PTHR19370">
    <property type="entry name" value="NADH-CYTOCHROME B5 REDUCTASE"/>
    <property type="match status" value="1"/>
</dbReference>
<feature type="binding site" evidence="6">
    <location>
        <position position="161"/>
    </location>
    <ligand>
        <name>FAD</name>
        <dbReference type="ChEBI" id="CHEBI:57692"/>
    </ligand>
</feature>
<dbReference type="PANTHER" id="PTHR19370:SF184">
    <property type="entry name" value="NADH-CYTOCHROME B5 REDUCTASE-LIKE"/>
    <property type="match status" value="1"/>
</dbReference>
<dbReference type="EMBL" id="AP028213">
    <property type="protein sequence ID" value="BEI89758.1"/>
    <property type="molecule type" value="Genomic_DNA"/>
</dbReference>
<organism evidence="9 10">
    <name type="scientific">Cutaneotrichosporon cavernicola</name>
    <dbReference type="NCBI Taxonomy" id="279322"/>
    <lineage>
        <taxon>Eukaryota</taxon>
        <taxon>Fungi</taxon>
        <taxon>Dikarya</taxon>
        <taxon>Basidiomycota</taxon>
        <taxon>Agaricomycotina</taxon>
        <taxon>Tremellomycetes</taxon>
        <taxon>Trichosporonales</taxon>
        <taxon>Trichosporonaceae</taxon>
        <taxon>Cutaneotrichosporon</taxon>
    </lineage>
</organism>
<dbReference type="RefSeq" id="XP_060455024.1">
    <property type="nucleotide sequence ID" value="XM_060598207.1"/>
</dbReference>
<dbReference type="Proteomes" id="UP001233271">
    <property type="component" value="Chromosome 2"/>
</dbReference>
<keyword evidence="4 6" id="KW-0274">FAD</keyword>
<evidence type="ECO:0000259" key="8">
    <source>
        <dbReference type="PROSITE" id="PS51384"/>
    </source>
</evidence>
<feature type="binding site" evidence="6">
    <location>
        <position position="163"/>
    </location>
    <ligand>
        <name>FAD</name>
        <dbReference type="ChEBI" id="CHEBI:57692"/>
    </ligand>
</feature>
<name>A0AA48IG60_9TREE</name>
<dbReference type="InterPro" id="IPR001834">
    <property type="entry name" value="CBR-like"/>
</dbReference>
<keyword evidence="3 6" id="KW-0285">Flavoprotein</keyword>
<proteinExistence type="inferred from homology"/>
<dbReference type="InterPro" id="IPR017927">
    <property type="entry name" value="FAD-bd_FR_type"/>
</dbReference>
<evidence type="ECO:0000256" key="4">
    <source>
        <dbReference type="ARBA" id="ARBA00022827"/>
    </source>
</evidence>
<feature type="domain" description="FAD-binding FR-type" evidence="8">
    <location>
        <begin position="58"/>
        <end position="195"/>
    </location>
</feature>
<gene>
    <name evidence="9" type="ORF">CcaverHIS019_0211200</name>
</gene>
<protein>
    <recommendedName>
        <fullName evidence="8">FAD-binding FR-type domain-containing protein</fullName>
    </recommendedName>
</protein>
<feature type="compositionally biased region" description="Low complexity" evidence="7">
    <location>
        <begin position="110"/>
        <end position="120"/>
    </location>
</feature>
<evidence type="ECO:0000256" key="3">
    <source>
        <dbReference type="ARBA" id="ARBA00022630"/>
    </source>
</evidence>
<feature type="binding site" evidence="6">
    <location>
        <position position="146"/>
    </location>
    <ligand>
        <name>FAD</name>
        <dbReference type="ChEBI" id="CHEBI:57692"/>
    </ligand>
</feature>
<evidence type="ECO:0000256" key="1">
    <source>
        <dbReference type="ARBA" id="ARBA00001974"/>
    </source>
</evidence>
<feature type="binding site" evidence="6">
    <location>
        <position position="144"/>
    </location>
    <ligand>
        <name>FAD</name>
        <dbReference type="ChEBI" id="CHEBI:57692"/>
    </ligand>
</feature>
<evidence type="ECO:0000313" key="10">
    <source>
        <dbReference type="Proteomes" id="UP001233271"/>
    </source>
</evidence>
<dbReference type="InterPro" id="IPR008333">
    <property type="entry name" value="Cbr1-like_FAD-bd_dom"/>
</dbReference>
<evidence type="ECO:0000256" key="6">
    <source>
        <dbReference type="PIRSR" id="PIRSR601834-1"/>
    </source>
</evidence>
<feature type="binding site" evidence="6">
    <location>
        <position position="170"/>
    </location>
    <ligand>
        <name>FAD</name>
        <dbReference type="ChEBI" id="CHEBI:57692"/>
    </ligand>
</feature>
<comment type="cofactor">
    <cofactor evidence="1 6">
        <name>FAD</name>
        <dbReference type="ChEBI" id="CHEBI:57692"/>
    </cofactor>
</comment>
<dbReference type="Gene3D" id="2.40.30.10">
    <property type="entry name" value="Translation factors"/>
    <property type="match status" value="1"/>
</dbReference>
<reference evidence="9" key="1">
    <citation type="journal article" date="2023" name="BMC Genomics">
        <title>Chromosome-level genome assemblies of Cutaneotrichosporon spp. (Trichosporonales, Basidiomycota) reveal imbalanced evolution between nucleotide sequences and chromosome synteny.</title>
        <authorList>
            <person name="Kobayashi Y."/>
            <person name="Kayamori A."/>
            <person name="Aoki K."/>
            <person name="Shiwa Y."/>
            <person name="Matsutani M."/>
            <person name="Fujita N."/>
            <person name="Sugita T."/>
            <person name="Iwasaki W."/>
            <person name="Tanaka N."/>
            <person name="Takashima M."/>
        </authorList>
    </citation>
    <scope>NUCLEOTIDE SEQUENCE</scope>
    <source>
        <strain evidence="9">HIS019</strain>
    </source>
</reference>
<dbReference type="SUPFAM" id="SSF63380">
    <property type="entry name" value="Riboflavin synthase domain-like"/>
    <property type="match status" value="1"/>
</dbReference>
<dbReference type="InterPro" id="IPR039261">
    <property type="entry name" value="FNR_nucleotide-bd"/>
</dbReference>
<keyword evidence="5" id="KW-0560">Oxidoreductase</keyword>
<evidence type="ECO:0000256" key="5">
    <source>
        <dbReference type="ARBA" id="ARBA00023002"/>
    </source>
</evidence>
<comment type="similarity">
    <text evidence="2">Belongs to the flavoprotein pyridine nucleotide cytochrome reductase family.</text>
</comment>
<dbReference type="GO" id="GO:0016491">
    <property type="term" value="F:oxidoreductase activity"/>
    <property type="evidence" value="ECO:0007669"/>
    <property type="project" value="UniProtKB-KW"/>
</dbReference>
<accession>A0AA48IG60</accession>
<dbReference type="KEGG" id="ccac:CcaHIS019_0211200"/>
<evidence type="ECO:0000256" key="2">
    <source>
        <dbReference type="ARBA" id="ARBA00006105"/>
    </source>
</evidence>
<keyword evidence="10" id="KW-1185">Reference proteome</keyword>
<dbReference type="AlphaFoldDB" id="A0AA48IG60"/>